<sequence>MILSWTPRTTPRIRLLKKFVRLSPSNLPRGLSVLGSSIEDLERLTLGSKAEWQLSTVKVSKPDRLLPAQQLMFPKQLYAYCQRVRTCRGILPFDWTTPLFRALLFLRPASPGSLR</sequence>
<gene>
    <name evidence="1" type="ORF">HME9302_00255</name>
</gene>
<dbReference type="Proteomes" id="UP000253727">
    <property type="component" value="Unassembled WGS sequence"/>
</dbReference>
<comment type="caution">
    <text evidence="1">The sequence shown here is derived from an EMBL/GenBank/DDBJ whole genome shotgun (WGS) entry which is preliminary data.</text>
</comment>
<protein>
    <submittedName>
        <fullName evidence="1">Uncharacterized protein</fullName>
    </submittedName>
</protein>
<dbReference type="EMBL" id="QBKA01000002">
    <property type="protein sequence ID" value="RDC59077.1"/>
    <property type="molecule type" value="Genomic_DNA"/>
</dbReference>
<organism evidence="1 2">
    <name type="scientific">Alteripontixanthobacter maritimus</name>
    <dbReference type="NCBI Taxonomy" id="2161824"/>
    <lineage>
        <taxon>Bacteria</taxon>
        <taxon>Pseudomonadati</taxon>
        <taxon>Pseudomonadota</taxon>
        <taxon>Alphaproteobacteria</taxon>
        <taxon>Sphingomonadales</taxon>
        <taxon>Erythrobacteraceae</taxon>
        <taxon>Alteripontixanthobacter</taxon>
    </lineage>
</organism>
<proteinExistence type="predicted"/>
<dbReference type="AlphaFoldDB" id="A0A369Q707"/>
<accession>A0A369Q707</accession>
<name>A0A369Q707_9SPHN</name>
<keyword evidence="2" id="KW-1185">Reference proteome</keyword>
<evidence type="ECO:0000313" key="1">
    <source>
        <dbReference type="EMBL" id="RDC59077.1"/>
    </source>
</evidence>
<reference evidence="1 2" key="1">
    <citation type="submission" date="2018-04" db="EMBL/GenBank/DDBJ databases">
        <title>Altererythrobacter sp. HME9302 genome sequencing and assembly.</title>
        <authorList>
            <person name="Kang H."/>
            <person name="Kim H."/>
            <person name="Joh K."/>
        </authorList>
    </citation>
    <scope>NUCLEOTIDE SEQUENCE [LARGE SCALE GENOMIC DNA]</scope>
    <source>
        <strain evidence="1 2">HME9302</strain>
    </source>
</reference>
<evidence type="ECO:0000313" key="2">
    <source>
        <dbReference type="Proteomes" id="UP000253727"/>
    </source>
</evidence>